<reference evidence="1" key="1">
    <citation type="submission" date="2018-05" db="EMBL/GenBank/DDBJ databases">
        <authorList>
            <person name="Lanie J.A."/>
            <person name="Ng W.-L."/>
            <person name="Kazmierczak K.M."/>
            <person name="Andrzejewski T.M."/>
            <person name="Davidsen T.M."/>
            <person name="Wayne K.J."/>
            <person name="Tettelin H."/>
            <person name="Glass J.I."/>
            <person name="Rusch D."/>
            <person name="Podicherti R."/>
            <person name="Tsui H.-C.T."/>
            <person name="Winkler M.E."/>
        </authorList>
    </citation>
    <scope>NUCLEOTIDE SEQUENCE</scope>
</reference>
<protein>
    <submittedName>
        <fullName evidence="1">Uncharacterized protein</fullName>
    </submittedName>
</protein>
<dbReference type="AlphaFoldDB" id="A0A382R7J6"/>
<dbReference type="EMBL" id="UINC01119369">
    <property type="protein sequence ID" value="SVC93142.1"/>
    <property type="molecule type" value="Genomic_DNA"/>
</dbReference>
<gene>
    <name evidence="1" type="ORF">METZ01_LOCUS345996</name>
</gene>
<proteinExistence type="predicted"/>
<organism evidence="1">
    <name type="scientific">marine metagenome</name>
    <dbReference type="NCBI Taxonomy" id="408172"/>
    <lineage>
        <taxon>unclassified sequences</taxon>
        <taxon>metagenomes</taxon>
        <taxon>ecological metagenomes</taxon>
    </lineage>
</organism>
<evidence type="ECO:0000313" key="1">
    <source>
        <dbReference type="EMBL" id="SVC93142.1"/>
    </source>
</evidence>
<name>A0A382R7J6_9ZZZZ</name>
<accession>A0A382R7J6</accession>
<sequence>MDGVVVVYDSNSVTTGVGRTPSYPAHAIRTIPAATIAQPPLRVKRTGLPLR</sequence>